<organism evidence="1 2">
    <name type="scientific">Adiantum capillus-veneris</name>
    <name type="common">Maidenhair fern</name>
    <dbReference type="NCBI Taxonomy" id="13818"/>
    <lineage>
        <taxon>Eukaryota</taxon>
        <taxon>Viridiplantae</taxon>
        <taxon>Streptophyta</taxon>
        <taxon>Embryophyta</taxon>
        <taxon>Tracheophyta</taxon>
        <taxon>Polypodiopsida</taxon>
        <taxon>Polypodiidae</taxon>
        <taxon>Polypodiales</taxon>
        <taxon>Pteridineae</taxon>
        <taxon>Pteridaceae</taxon>
        <taxon>Vittarioideae</taxon>
        <taxon>Adiantum</taxon>
    </lineage>
</organism>
<dbReference type="OrthoDB" id="8193319at2759"/>
<dbReference type="EMBL" id="JABFUD020000018">
    <property type="protein sequence ID" value="KAI5065818.1"/>
    <property type="molecule type" value="Genomic_DNA"/>
</dbReference>
<dbReference type="Proteomes" id="UP000886520">
    <property type="component" value="Chromosome 18"/>
</dbReference>
<protein>
    <recommendedName>
        <fullName evidence="3">DDE Tnp4 domain-containing protein</fullName>
    </recommendedName>
</protein>
<accession>A0A9D4UD45</accession>
<evidence type="ECO:0008006" key="3">
    <source>
        <dbReference type="Google" id="ProtNLM"/>
    </source>
</evidence>
<evidence type="ECO:0000313" key="1">
    <source>
        <dbReference type="EMBL" id="KAI5065818.1"/>
    </source>
</evidence>
<evidence type="ECO:0000313" key="2">
    <source>
        <dbReference type="Proteomes" id="UP000886520"/>
    </source>
</evidence>
<proteinExistence type="predicted"/>
<name>A0A9D4UD45_ADICA</name>
<keyword evidence="2" id="KW-1185">Reference proteome</keyword>
<sequence>MLKARFRILLKRCDMNLLYVPDLVAACLVLHNLCIFHGESFDMEWVREIEAELAGHGGRAAEDRRAGATPMMELMATSEVGIEEAMKCAQGSDEGGSNDLGVGSERRDSIEKAMYKEQARMNFQEIFSNDPLKEVDSLSSSS</sequence>
<dbReference type="AlphaFoldDB" id="A0A9D4UD45"/>
<reference evidence="1" key="1">
    <citation type="submission" date="2021-01" db="EMBL/GenBank/DDBJ databases">
        <title>Adiantum capillus-veneris genome.</title>
        <authorList>
            <person name="Fang Y."/>
            <person name="Liao Q."/>
        </authorList>
    </citation>
    <scope>NUCLEOTIDE SEQUENCE</scope>
    <source>
        <strain evidence="1">H3</strain>
        <tissue evidence="1">Leaf</tissue>
    </source>
</reference>
<comment type="caution">
    <text evidence="1">The sequence shown here is derived from an EMBL/GenBank/DDBJ whole genome shotgun (WGS) entry which is preliminary data.</text>
</comment>
<gene>
    <name evidence="1" type="ORF">GOP47_0018442</name>
</gene>